<organism evidence="2 3">
    <name type="scientific">Vibrio ishigakensis</name>
    <dbReference type="NCBI Taxonomy" id="1481914"/>
    <lineage>
        <taxon>Bacteria</taxon>
        <taxon>Pseudomonadati</taxon>
        <taxon>Pseudomonadota</taxon>
        <taxon>Gammaproteobacteria</taxon>
        <taxon>Vibrionales</taxon>
        <taxon>Vibrionaceae</taxon>
        <taxon>Vibrio</taxon>
    </lineage>
</organism>
<proteinExistence type="predicted"/>
<dbReference type="Proteomes" id="UP000031671">
    <property type="component" value="Unassembled WGS sequence"/>
</dbReference>
<dbReference type="AlphaFoldDB" id="A0A0B8P2E1"/>
<sequence>MKHLLALLTTIAFSAHAHAHVPLLAVEKGIDNWEKEVFSDETRYAVKEINGVKAVKASSHNSASGLVLKKKIDLAETPYLNWSWKVSQGLPALDEQSKNGDDYAARIYIVKDGGIMIWNMKVLNYVWSSSQSIGTSWNNAFAGSHVKMLALQGSGSQTNHWYSERRNIYQDMIEQFGDKGSDAANLKAYRYVDAVAIMTDTDNSGSNAESYYGNIWLSSQ</sequence>
<feature type="chain" id="PRO_5002121764" description="DUF3047 domain-containing protein" evidence="1">
    <location>
        <begin position="20"/>
        <end position="220"/>
    </location>
</feature>
<gene>
    <name evidence="2" type="ORF">JCM19231_5006</name>
</gene>
<dbReference type="InterPro" id="IPR021409">
    <property type="entry name" value="DUF3047"/>
</dbReference>
<name>A0A0B8P2E1_9VIBR</name>
<dbReference type="EMBL" id="BBRZ01000103">
    <property type="protein sequence ID" value="GAM58767.1"/>
    <property type="molecule type" value="Genomic_DNA"/>
</dbReference>
<reference evidence="2 3" key="1">
    <citation type="submission" date="2015-01" db="EMBL/GenBank/DDBJ databases">
        <title>Vibrio sp. C1 JCM 19231 whole genome shotgun sequence.</title>
        <authorList>
            <person name="Sawabe T."/>
            <person name="Meirelles P."/>
            <person name="Feng G."/>
            <person name="Sayaka M."/>
            <person name="Hattori M."/>
            <person name="Ohkuma M."/>
        </authorList>
    </citation>
    <scope>NUCLEOTIDE SEQUENCE [LARGE SCALE GENOMIC DNA]</scope>
    <source>
        <strain evidence="3">JCM 19231</strain>
    </source>
</reference>
<comment type="caution">
    <text evidence="2">The sequence shown here is derived from an EMBL/GenBank/DDBJ whole genome shotgun (WGS) entry which is preliminary data.</text>
</comment>
<feature type="signal peptide" evidence="1">
    <location>
        <begin position="1"/>
        <end position="19"/>
    </location>
</feature>
<keyword evidence="1" id="KW-0732">Signal</keyword>
<dbReference type="RefSeq" id="WP_261836528.1">
    <property type="nucleotide sequence ID" value="NZ_AP024882.1"/>
</dbReference>
<dbReference type="Pfam" id="PF11249">
    <property type="entry name" value="DUF3047"/>
    <property type="match status" value="1"/>
</dbReference>
<evidence type="ECO:0008006" key="4">
    <source>
        <dbReference type="Google" id="ProtNLM"/>
    </source>
</evidence>
<keyword evidence="3" id="KW-1185">Reference proteome</keyword>
<evidence type="ECO:0000256" key="1">
    <source>
        <dbReference type="SAM" id="SignalP"/>
    </source>
</evidence>
<protein>
    <recommendedName>
        <fullName evidence="4">DUF3047 domain-containing protein</fullName>
    </recommendedName>
</protein>
<evidence type="ECO:0000313" key="2">
    <source>
        <dbReference type="EMBL" id="GAM58767.1"/>
    </source>
</evidence>
<evidence type="ECO:0000313" key="3">
    <source>
        <dbReference type="Proteomes" id="UP000031671"/>
    </source>
</evidence>
<accession>A0A0B8P2E1</accession>
<reference evidence="2 3" key="2">
    <citation type="submission" date="2015-01" db="EMBL/GenBank/DDBJ databases">
        <authorList>
            <consortium name="NBRP consortium"/>
            <person name="Sawabe T."/>
            <person name="Meirelles P."/>
            <person name="Feng G."/>
            <person name="Sayaka M."/>
            <person name="Hattori M."/>
            <person name="Ohkuma M."/>
        </authorList>
    </citation>
    <scope>NUCLEOTIDE SEQUENCE [LARGE SCALE GENOMIC DNA]</scope>
    <source>
        <strain evidence="3">JCM 19231</strain>
    </source>
</reference>